<dbReference type="OrthoDB" id="1748692at2759"/>
<feature type="compositionally biased region" description="Polar residues" evidence="1">
    <location>
        <begin position="253"/>
        <end position="262"/>
    </location>
</feature>
<name>A0A9Q0K1L9_9MAGN</name>
<dbReference type="Proteomes" id="UP001141806">
    <property type="component" value="Unassembled WGS sequence"/>
</dbReference>
<organism evidence="2 3">
    <name type="scientific">Protea cynaroides</name>
    <dbReference type="NCBI Taxonomy" id="273540"/>
    <lineage>
        <taxon>Eukaryota</taxon>
        <taxon>Viridiplantae</taxon>
        <taxon>Streptophyta</taxon>
        <taxon>Embryophyta</taxon>
        <taxon>Tracheophyta</taxon>
        <taxon>Spermatophyta</taxon>
        <taxon>Magnoliopsida</taxon>
        <taxon>Proteales</taxon>
        <taxon>Proteaceae</taxon>
        <taxon>Protea</taxon>
    </lineage>
</organism>
<comment type="caution">
    <text evidence="2">The sequence shown here is derived from an EMBL/GenBank/DDBJ whole genome shotgun (WGS) entry which is preliminary data.</text>
</comment>
<dbReference type="AlphaFoldDB" id="A0A9Q0K1L9"/>
<reference evidence="2" key="1">
    <citation type="journal article" date="2023" name="Plant J.">
        <title>The genome of the king protea, Protea cynaroides.</title>
        <authorList>
            <person name="Chang J."/>
            <person name="Duong T.A."/>
            <person name="Schoeman C."/>
            <person name="Ma X."/>
            <person name="Roodt D."/>
            <person name="Barker N."/>
            <person name="Li Z."/>
            <person name="Van de Peer Y."/>
            <person name="Mizrachi E."/>
        </authorList>
    </citation>
    <scope>NUCLEOTIDE SEQUENCE</scope>
    <source>
        <tissue evidence="2">Young leaves</tissue>
    </source>
</reference>
<keyword evidence="3" id="KW-1185">Reference proteome</keyword>
<gene>
    <name evidence="2" type="ORF">NE237_019701</name>
</gene>
<evidence type="ECO:0000313" key="2">
    <source>
        <dbReference type="EMBL" id="KAJ4959791.1"/>
    </source>
</evidence>
<feature type="region of interest" description="Disordered" evidence="1">
    <location>
        <begin position="253"/>
        <end position="287"/>
    </location>
</feature>
<sequence length="287" mass="32236">MQRDNNVVDTVQFYKIAFETEELKLGSSIVLHCNRSERKGHKGRRLLCFGYMADEIMGPGCDNYFVGPMQIDMGTTIIPEVVMPVVVRQETVTRKNHEISGISCEGDKHEEWTSGHARAKICGRLVNRGISVDPSDQGGVGLPFETHFQDTNDNLLTFECISPRILARFSIEGIHAYVLRKRMVIDHTSIRMVHKTFEDCKTVRSIWDLSFNNFSGDLPSLPTDNHFSGWIPQGLSSIPNFIYDGNSFHNGTNALERQSSLPDSRDKSDGVDTGQPLNQVCPEKSVM</sequence>
<dbReference type="EMBL" id="JAMYWD010000009">
    <property type="protein sequence ID" value="KAJ4959791.1"/>
    <property type="molecule type" value="Genomic_DNA"/>
</dbReference>
<accession>A0A9Q0K1L9</accession>
<proteinExistence type="predicted"/>
<protein>
    <submittedName>
        <fullName evidence="2">Uncharacterized protein</fullName>
    </submittedName>
</protein>
<evidence type="ECO:0000313" key="3">
    <source>
        <dbReference type="Proteomes" id="UP001141806"/>
    </source>
</evidence>
<evidence type="ECO:0000256" key="1">
    <source>
        <dbReference type="SAM" id="MobiDB-lite"/>
    </source>
</evidence>